<accession>A0A1B6HHJ3</accession>
<organism evidence="2">
    <name type="scientific">Homalodisca liturata</name>
    <dbReference type="NCBI Taxonomy" id="320908"/>
    <lineage>
        <taxon>Eukaryota</taxon>
        <taxon>Metazoa</taxon>
        <taxon>Ecdysozoa</taxon>
        <taxon>Arthropoda</taxon>
        <taxon>Hexapoda</taxon>
        <taxon>Insecta</taxon>
        <taxon>Pterygota</taxon>
        <taxon>Neoptera</taxon>
        <taxon>Paraneoptera</taxon>
        <taxon>Hemiptera</taxon>
        <taxon>Auchenorrhyncha</taxon>
        <taxon>Membracoidea</taxon>
        <taxon>Cicadellidae</taxon>
        <taxon>Cicadellinae</taxon>
        <taxon>Proconiini</taxon>
        <taxon>Homalodisca</taxon>
    </lineage>
</organism>
<keyword evidence="1" id="KW-0812">Transmembrane</keyword>
<feature type="transmembrane region" description="Helical" evidence="1">
    <location>
        <begin position="132"/>
        <end position="151"/>
    </location>
</feature>
<evidence type="ECO:0000256" key="1">
    <source>
        <dbReference type="SAM" id="Phobius"/>
    </source>
</evidence>
<keyword evidence="1" id="KW-0472">Membrane</keyword>
<name>A0A1B6HHJ3_9HEMI</name>
<dbReference type="AlphaFoldDB" id="A0A1B6HHJ3"/>
<dbReference type="EMBL" id="GECU01033578">
    <property type="protein sequence ID" value="JAS74128.1"/>
    <property type="molecule type" value="Transcribed_RNA"/>
</dbReference>
<reference evidence="2" key="1">
    <citation type="submission" date="2015-11" db="EMBL/GenBank/DDBJ databases">
        <title>De novo transcriptome assembly of four potential Pierce s Disease insect vectors from Arizona vineyards.</title>
        <authorList>
            <person name="Tassone E.E."/>
        </authorList>
    </citation>
    <scope>NUCLEOTIDE SEQUENCE</scope>
</reference>
<feature type="transmembrane region" description="Helical" evidence="1">
    <location>
        <begin position="108"/>
        <end position="126"/>
    </location>
</feature>
<proteinExistence type="predicted"/>
<keyword evidence="1" id="KW-1133">Transmembrane helix</keyword>
<protein>
    <submittedName>
        <fullName evidence="2">Uncharacterized protein</fullName>
    </submittedName>
</protein>
<gene>
    <name evidence="2" type="ORF">g.22928</name>
</gene>
<evidence type="ECO:0000313" key="2">
    <source>
        <dbReference type="EMBL" id="JAS74128.1"/>
    </source>
</evidence>
<sequence>MSDEEEIVFKGNALYSHLIDQGYTDFETYKPNSLDTEGYANDNVINKIYSTKLTDEPKYSNDETIILSSHDANLLKSILSCQLLFKEDADLLEAVTSSGHVEEKKTNLYYYFGAVLAGLFTTVVTFKKGLNIWLPAGITLLTTIYSSLSFVKEYQEIQHYNLLQSHVVKLQEMCSSIHRLLRFLKETEILSTNQVSIHNVGAAMYMPTQIREMKDLATLPSWKSMPNLRKHLMGALLEIINLLSLSCESLRQLSPSWLSESDQISLRESLVSNGVLSGSDQVLTIKNLQLINEIYLVVQSEYLRRIALNLSPMIWGNSKILKGRTKKGQLLLTVHLK</sequence>